<gene>
    <name evidence="1" type="ORF">QYF61_010289</name>
</gene>
<reference evidence="1 2" key="1">
    <citation type="journal article" date="2023" name="J. Hered.">
        <title>Chromosome-level genome of the wood stork (Mycteria americana) provides insight into avian chromosome evolution.</title>
        <authorList>
            <person name="Flamio R. Jr."/>
            <person name="Ramstad K.M."/>
        </authorList>
    </citation>
    <scope>NUCLEOTIDE SEQUENCE [LARGE SCALE GENOMIC DNA]</scope>
    <source>
        <strain evidence="1">JAX WOST 10</strain>
    </source>
</reference>
<keyword evidence="2" id="KW-1185">Reference proteome</keyword>
<evidence type="ECO:0000313" key="1">
    <source>
        <dbReference type="EMBL" id="KAK4806080.1"/>
    </source>
</evidence>
<comment type="caution">
    <text evidence="1">The sequence shown here is derived from an EMBL/GenBank/DDBJ whole genome shotgun (WGS) entry which is preliminary data.</text>
</comment>
<evidence type="ECO:0000313" key="2">
    <source>
        <dbReference type="Proteomes" id="UP001333110"/>
    </source>
</evidence>
<name>A0AAN7N172_MYCAM</name>
<dbReference type="EMBL" id="JAUNZN010000046">
    <property type="protein sequence ID" value="KAK4806080.1"/>
    <property type="molecule type" value="Genomic_DNA"/>
</dbReference>
<protein>
    <submittedName>
        <fullName evidence="1">Uncharacterized protein</fullName>
    </submittedName>
</protein>
<dbReference type="Proteomes" id="UP001333110">
    <property type="component" value="Unassembled WGS sequence"/>
</dbReference>
<organism evidence="1 2">
    <name type="scientific">Mycteria americana</name>
    <name type="common">Wood stork</name>
    <dbReference type="NCBI Taxonomy" id="33587"/>
    <lineage>
        <taxon>Eukaryota</taxon>
        <taxon>Metazoa</taxon>
        <taxon>Chordata</taxon>
        <taxon>Craniata</taxon>
        <taxon>Vertebrata</taxon>
        <taxon>Euteleostomi</taxon>
        <taxon>Archelosauria</taxon>
        <taxon>Archosauria</taxon>
        <taxon>Dinosauria</taxon>
        <taxon>Saurischia</taxon>
        <taxon>Theropoda</taxon>
        <taxon>Coelurosauria</taxon>
        <taxon>Aves</taxon>
        <taxon>Neognathae</taxon>
        <taxon>Neoaves</taxon>
        <taxon>Aequornithes</taxon>
        <taxon>Ciconiiformes</taxon>
        <taxon>Ciconiidae</taxon>
        <taxon>Mycteria</taxon>
    </lineage>
</organism>
<sequence>MAQAGVCLAGSSPVGKVLVGRELDRRQPCVLAAGEASRVLGCMTRSTARIPREGILWNNPPRIHIPNSGKYWQAGEGLAKGPQDSQGLEHFACKERLRELGLSSPEKGRTGWPHPSLPVPARRSWRIQSQGLHCGAWSWLLGEVPEEWKEANVTPVSKKGKKEDLGSCQPVSSSILLDRLTKYRLDKGKVRWTGN</sequence>
<proteinExistence type="predicted"/>
<dbReference type="AlphaFoldDB" id="A0AAN7N172"/>
<accession>A0AAN7N172</accession>